<protein>
    <recommendedName>
        <fullName evidence="2">Protein kinase domain-containing protein</fullName>
    </recommendedName>
</protein>
<evidence type="ECO:0000313" key="4">
    <source>
        <dbReference type="Proteomes" id="UP000182229"/>
    </source>
</evidence>
<organism evidence="3 4">
    <name type="scientific">Cystobacter ferrugineus</name>
    <dbReference type="NCBI Taxonomy" id="83449"/>
    <lineage>
        <taxon>Bacteria</taxon>
        <taxon>Pseudomonadati</taxon>
        <taxon>Myxococcota</taxon>
        <taxon>Myxococcia</taxon>
        <taxon>Myxococcales</taxon>
        <taxon>Cystobacterineae</taxon>
        <taxon>Archangiaceae</taxon>
        <taxon>Cystobacter</taxon>
    </lineage>
</organism>
<dbReference type="InterPro" id="IPR011009">
    <property type="entry name" value="Kinase-like_dom_sf"/>
</dbReference>
<dbReference type="InterPro" id="IPR000719">
    <property type="entry name" value="Prot_kinase_dom"/>
</dbReference>
<dbReference type="SUPFAM" id="SSF56112">
    <property type="entry name" value="Protein kinase-like (PK-like)"/>
    <property type="match status" value="1"/>
</dbReference>
<evidence type="ECO:0000256" key="1">
    <source>
        <dbReference type="SAM" id="MobiDB-lite"/>
    </source>
</evidence>
<dbReference type="AlphaFoldDB" id="A0A1L9AVC8"/>
<name>A0A1L9AVC8_9BACT</name>
<dbReference type="Gene3D" id="1.10.510.10">
    <property type="entry name" value="Transferase(Phosphotransferase) domain 1"/>
    <property type="match status" value="1"/>
</dbReference>
<accession>A0A1L9AVC8</accession>
<reference evidence="4" key="1">
    <citation type="submission" date="2016-11" db="EMBL/GenBank/DDBJ databases">
        <authorList>
            <person name="Shukria A."/>
            <person name="Stevens D.C."/>
        </authorList>
    </citation>
    <scope>NUCLEOTIDE SEQUENCE [LARGE SCALE GENOMIC DNA]</scope>
    <source>
        <strain evidence="4">Cbfe23</strain>
    </source>
</reference>
<feature type="region of interest" description="Disordered" evidence="1">
    <location>
        <begin position="131"/>
        <end position="150"/>
    </location>
</feature>
<sequence>MGKYQLIRKLAAGGMAEVFLAKAAGPMGFEKTLVLKRILPQLALAMEYIDGPSLRTLIKRAVAQGLDLPPAVCARLIADACEGLAFTHDFADPDTGQPLRLIHQDISPDNILLSRQGAVKVHWEASHWAGASAPPGKPLRIPRFSPSRTR</sequence>
<evidence type="ECO:0000259" key="2">
    <source>
        <dbReference type="PROSITE" id="PS50011"/>
    </source>
</evidence>
<proteinExistence type="predicted"/>
<gene>
    <name evidence="3" type="ORF">BON30_45690</name>
</gene>
<dbReference type="Gene3D" id="3.30.200.20">
    <property type="entry name" value="Phosphorylase Kinase, domain 1"/>
    <property type="match status" value="1"/>
</dbReference>
<dbReference type="Proteomes" id="UP000182229">
    <property type="component" value="Unassembled WGS sequence"/>
</dbReference>
<dbReference type="GO" id="GO:0005524">
    <property type="term" value="F:ATP binding"/>
    <property type="evidence" value="ECO:0007669"/>
    <property type="project" value="InterPro"/>
</dbReference>
<dbReference type="EMBL" id="MPIN01000024">
    <property type="protein sequence ID" value="OJH33958.1"/>
    <property type="molecule type" value="Genomic_DNA"/>
</dbReference>
<dbReference type="PROSITE" id="PS50011">
    <property type="entry name" value="PROTEIN_KINASE_DOM"/>
    <property type="match status" value="1"/>
</dbReference>
<evidence type="ECO:0000313" key="3">
    <source>
        <dbReference type="EMBL" id="OJH33958.1"/>
    </source>
</evidence>
<dbReference type="GO" id="GO:0004672">
    <property type="term" value="F:protein kinase activity"/>
    <property type="evidence" value="ECO:0007669"/>
    <property type="project" value="InterPro"/>
</dbReference>
<keyword evidence="4" id="KW-1185">Reference proteome</keyword>
<dbReference type="InterPro" id="IPR008266">
    <property type="entry name" value="Tyr_kinase_AS"/>
</dbReference>
<dbReference type="STRING" id="83449.BON30_45690"/>
<dbReference type="PROSITE" id="PS00109">
    <property type="entry name" value="PROTEIN_KINASE_TYR"/>
    <property type="match status" value="1"/>
</dbReference>
<reference evidence="3 4" key="2">
    <citation type="submission" date="2016-12" db="EMBL/GenBank/DDBJ databases">
        <title>Draft Genome Sequence of Cystobacter ferrugineus Strain Cbfe23.</title>
        <authorList>
            <person name="Akbar S."/>
            <person name="Dowd S.E."/>
            <person name="Stevens D.C."/>
        </authorList>
    </citation>
    <scope>NUCLEOTIDE SEQUENCE [LARGE SCALE GENOMIC DNA]</scope>
    <source>
        <strain evidence="3 4">Cbfe23</strain>
    </source>
</reference>
<comment type="caution">
    <text evidence="3">The sequence shown here is derived from an EMBL/GenBank/DDBJ whole genome shotgun (WGS) entry which is preliminary data.</text>
</comment>
<feature type="domain" description="Protein kinase" evidence="2">
    <location>
        <begin position="1"/>
        <end position="150"/>
    </location>
</feature>